<dbReference type="EMBL" id="CM035415">
    <property type="protein sequence ID" value="KAH7426615.1"/>
    <property type="molecule type" value="Genomic_DNA"/>
</dbReference>
<dbReference type="PANTHER" id="PTHR37771:SF2">
    <property type="entry name" value="OS02G0593400 PROTEIN"/>
    <property type="match status" value="1"/>
</dbReference>
<dbReference type="GO" id="GO:0005680">
    <property type="term" value="C:anaphase-promoting complex"/>
    <property type="evidence" value="ECO:0007669"/>
    <property type="project" value="InterPro"/>
</dbReference>
<name>A0A8T2TYV5_CERRI</name>
<dbReference type="InterPro" id="IPR026182">
    <property type="entry name" value="ANAPC15"/>
</dbReference>
<comment type="caution">
    <text evidence="2">The sequence shown here is derived from an EMBL/GenBank/DDBJ whole genome shotgun (WGS) entry which is preliminary data.</text>
</comment>
<proteinExistence type="predicted"/>
<feature type="region of interest" description="Disordered" evidence="1">
    <location>
        <begin position="56"/>
        <end position="90"/>
    </location>
</feature>
<reference evidence="2" key="1">
    <citation type="submission" date="2021-08" db="EMBL/GenBank/DDBJ databases">
        <title>WGS assembly of Ceratopteris richardii.</title>
        <authorList>
            <person name="Marchant D.B."/>
            <person name="Chen G."/>
            <person name="Jenkins J."/>
            <person name="Shu S."/>
            <person name="Leebens-Mack J."/>
            <person name="Grimwood J."/>
            <person name="Schmutz J."/>
            <person name="Soltis P."/>
            <person name="Soltis D."/>
            <person name="Chen Z.-H."/>
        </authorList>
    </citation>
    <scope>NUCLEOTIDE SEQUENCE</scope>
    <source>
        <strain evidence="2">Whitten #5841</strain>
        <tissue evidence="2">Leaf</tissue>
    </source>
</reference>
<dbReference type="OMA" id="QWPQPHS"/>
<sequence length="90" mass="10145">MMLFPTIKPPTLEHQTQWASSSCEEALLAQEEGDFEEKCHEIRMANATLMPIGKINVDNDQDELEPDGEEDDADNVEEESEGEDFDQETG</sequence>
<dbReference type="GO" id="GO:0090266">
    <property type="term" value="P:regulation of mitotic cell cycle spindle assembly checkpoint"/>
    <property type="evidence" value="ECO:0007669"/>
    <property type="project" value="InterPro"/>
</dbReference>
<evidence type="ECO:0000313" key="3">
    <source>
        <dbReference type="Proteomes" id="UP000825935"/>
    </source>
</evidence>
<dbReference type="AlphaFoldDB" id="A0A8T2TYV5"/>
<dbReference type="Pfam" id="PF15243">
    <property type="entry name" value="ANAPC15"/>
    <property type="match status" value="1"/>
</dbReference>
<accession>A0A8T2TYV5</accession>
<protein>
    <submittedName>
        <fullName evidence="2">Uncharacterized protein</fullName>
    </submittedName>
</protein>
<evidence type="ECO:0000256" key="1">
    <source>
        <dbReference type="SAM" id="MobiDB-lite"/>
    </source>
</evidence>
<organism evidence="2 3">
    <name type="scientific">Ceratopteris richardii</name>
    <name type="common">Triangle waterfern</name>
    <dbReference type="NCBI Taxonomy" id="49495"/>
    <lineage>
        <taxon>Eukaryota</taxon>
        <taxon>Viridiplantae</taxon>
        <taxon>Streptophyta</taxon>
        <taxon>Embryophyta</taxon>
        <taxon>Tracheophyta</taxon>
        <taxon>Polypodiopsida</taxon>
        <taxon>Polypodiidae</taxon>
        <taxon>Polypodiales</taxon>
        <taxon>Pteridineae</taxon>
        <taxon>Pteridaceae</taxon>
        <taxon>Parkerioideae</taxon>
        <taxon>Ceratopteris</taxon>
    </lineage>
</organism>
<dbReference type="Proteomes" id="UP000825935">
    <property type="component" value="Chromosome 10"/>
</dbReference>
<keyword evidence="3" id="KW-1185">Reference proteome</keyword>
<dbReference type="PANTHER" id="PTHR37771">
    <property type="entry name" value="OS02G0593400 PROTEIN"/>
    <property type="match status" value="1"/>
</dbReference>
<dbReference type="OrthoDB" id="766467at2759"/>
<evidence type="ECO:0000313" key="2">
    <source>
        <dbReference type="EMBL" id="KAH7426615.1"/>
    </source>
</evidence>
<feature type="compositionally biased region" description="Acidic residues" evidence="1">
    <location>
        <begin position="59"/>
        <end position="90"/>
    </location>
</feature>
<gene>
    <name evidence="2" type="ORF">KP509_10G008900</name>
</gene>